<protein>
    <submittedName>
        <fullName evidence="1">Uncharacterized protein</fullName>
    </submittedName>
</protein>
<proteinExistence type="predicted"/>
<feature type="non-terminal residue" evidence="1">
    <location>
        <position position="254"/>
    </location>
</feature>
<dbReference type="RefSeq" id="XP_040792854.1">
    <property type="nucleotide sequence ID" value="XM_040927537.1"/>
</dbReference>
<keyword evidence="2" id="KW-1185">Reference proteome</keyword>
<name>A0A9P4GRV7_9PLEO</name>
<organism evidence="1 2">
    <name type="scientific">Cucurbitaria berberidis CBS 394.84</name>
    <dbReference type="NCBI Taxonomy" id="1168544"/>
    <lineage>
        <taxon>Eukaryota</taxon>
        <taxon>Fungi</taxon>
        <taxon>Dikarya</taxon>
        <taxon>Ascomycota</taxon>
        <taxon>Pezizomycotina</taxon>
        <taxon>Dothideomycetes</taxon>
        <taxon>Pleosporomycetidae</taxon>
        <taxon>Pleosporales</taxon>
        <taxon>Pleosporineae</taxon>
        <taxon>Cucurbitariaceae</taxon>
        <taxon>Cucurbitaria</taxon>
    </lineage>
</organism>
<dbReference type="EMBL" id="ML976614">
    <property type="protein sequence ID" value="KAF1850291.1"/>
    <property type="molecule type" value="Genomic_DNA"/>
</dbReference>
<feature type="non-terminal residue" evidence="1">
    <location>
        <position position="1"/>
    </location>
</feature>
<dbReference type="AlphaFoldDB" id="A0A9P4GRV7"/>
<dbReference type="OrthoDB" id="3770097at2759"/>
<evidence type="ECO:0000313" key="2">
    <source>
        <dbReference type="Proteomes" id="UP000800039"/>
    </source>
</evidence>
<accession>A0A9P4GRV7</accession>
<evidence type="ECO:0000313" key="1">
    <source>
        <dbReference type="EMBL" id="KAF1850291.1"/>
    </source>
</evidence>
<gene>
    <name evidence="1" type="ORF">K460DRAFT_268657</name>
</gene>
<dbReference type="Proteomes" id="UP000800039">
    <property type="component" value="Unassembled WGS sequence"/>
</dbReference>
<comment type="caution">
    <text evidence="1">The sequence shown here is derived from an EMBL/GenBank/DDBJ whole genome shotgun (WGS) entry which is preliminary data.</text>
</comment>
<dbReference type="GeneID" id="63844790"/>
<reference evidence="1" key="1">
    <citation type="submission" date="2020-01" db="EMBL/GenBank/DDBJ databases">
        <authorList>
            <consortium name="DOE Joint Genome Institute"/>
            <person name="Haridas S."/>
            <person name="Albert R."/>
            <person name="Binder M."/>
            <person name="Bloem J."/>
            <person name="Labutti K."/>
            <person name="Salamov A."/>
            <person name="Andreopoulos B."/>
            <person name="Baker S.E."/>
            <person name="Barry K."/>
            <person name="Bills G."/>
            <person name="Bluhm B.H."/>
            <person name="Cannon C."/>
            <person name="Castanera R."/>
            <person name="Culley D.E."/>
            <person name="Daum C."/>
            <person name="Ezra D."/>
            <person name="Gonzalez J.B."/>
            <person name="Henrissat B."/>
            <person name="Kuo A."/>
            <person name="Liang C."/>
            <person name="Lipzen A."/>
            <person name="Lutzoni F."/>
            <person name="Magnuson J."/>
            <person name="Mondo S."/>
            <person name="Nolan M."/>
            <person name="Ohm R."/>
            <person name="Pangilinan J."/>
            <person name="Park H.-J."/>
            <person name="Ramirez L."/>
            <person name="Alfaro M."/>
            <person name="Sun H."/>
            <person name="Tritt A."/>
            <person name="Yoshinaga Y."/>
            <person name="Zwiers L.-H."/>
            <person name="Turgeon B.G."/>
            <person name="Goodwin S.B."/>
            <person name="Spatafora J.W."/>
            <person name="Crous P.W."/>
            <person name="Grigoriev I.V."/>
        </authorList>
    </citation>
    <scope>NUCLEOTIDE SEQUENCE</scope>
    <source>
        <strain evidence="1">CBS 394.84</strain>
    </source>
</reference>
<sequence>PWQTTEWKVLYGLIAMAHDNDWPYTPFRQHYNSSIRERWNRPNKHGLKRLLQKGIIPLFVQDGGVSTQQRASWGWSTAFPYLKTPLFRQTKNRAYFEFLVPYPELGDAKTFMHKLVYNTQGYGITLRFSSPPPDGSIFYAEMNPPCVEELDQHFSVGAESALEMLLPFKQDGVFEKAQGGRARQLRWFIKGLDSRRVPLLHHAEWVLVRVESQDWSALELDERVWAIAQEVMPGTPWPEEVVRKAARTELVQCG</sequence>